<dbReference type="InterPro" id="IPR001036">
    <property type="entry name" value="Acrflvin-R"/>
</dbReference>
<evidence type="ECO:0000259" key="13">
    <source>
        <dbReference type="Pfam" id="PF13721"/>
    </source>
</evidence>
<dbReference type="Pfam" id="PF13721">
    <property type="entry name" value="SecD-TM1"/>
    <property type="match status" value="1"/>
</dbReference>
<dbReference type="Pfam" id="PF07549">
    <property type="entry name" value="Sec_GG"/>
    <property type="match status" value="1"/>
</dbReference>
<evidence type="ECO:0000256" key="5">
    <source>
        <dbReference type="ARBA" id="ARBA00022927"/>
    </source>
</evidence>
<dbReference type="GO" id="GO:0015450">
    <property type="term" value="F:protein-transporting ATPase activity"/>
    <property type="evidence" value="ECO:0007669"/>
    <property type="project" value="InterPro"/>
</dbReference>
<accession>A0AAE3G780</accession>
<keyword evidence="5 11" id="KW-0653">Protein transport</keyword>
<comment type="subcellular location">
    <subcellularLocation>
        <location evidence="1 11">Cell membrane</location>
        <topology evidence="1 11">Multi-pass membrane protein</topology>
    </subcellularLocation>
</comment>
<dbReference type="Pfam" id="PF21760">
    <property type="entry name" value="SecD_1st"/>
    <property type="match status" value="1"/>
</dbReference>
<feature type="transmembrane region" description="Helical" evidence="11">
    <location>
        <begin position="464"/>
        <end position="483"/>
    </location>
</feature>
<evidence type="ECO:0000256" key="9">
    <source>
        <dbReference type="ARBA" id="ARBA00060774"/>
    </source>
</evidence>
<evidence type="ECO:0000256" key="3">
    <source>
        <dbReference type="ARBA" id="ARBA00022475"/>
    </source>
</evidence>
<dbReference type="PANTHER" id="PTHR30081">
    <property type="entry name" value="PROTEIN-EXPORT MEMBRANE PROTEIN SEC"/>
    <property type="match status" value="1"/>
</dbReference>
<dbReference type="NCBIfam" id="TIGR01129">
    <property type="entry name" value="secD"/>
    <property type="match status" value="1"/>
</dbReference>
<protein>
    <recommendedName>
        <fullName evidence="10 11">Protein translocase subunit SecD</fullName>
    </recommendedName>
</protein>
<dbReference type="InterPro" id="IPR027398">
    <property type="entry name" value="SecD-TM"/>
</dbReference>
<evidence type="ECO:0000256" key="11">
    <source>
        <dbReference type="HAMAP-Rule" id="MF_01463"/>
    </source>
</evidence>
<feature type="transmembrane region" description="Helical" evidence="11">
    <location>
        <begin position="592"/>
        <end position="615"/>
    </location>
</feature>
<feature type="transmembrane region" description="Helical" evidence="11">
    <location>
        <begin position="514"/>
        <end position="535"/>
    </location>
</feature>
<feature type="domain" description="Protein translocase subunit SecDF P1" evidence="14">
    <location>
        <begin position="236"/>
        <end position="294"/>
    </location>
</feature>
<dbReference type="GO" id="GO:0006605">
    <property type="term" value="P:protein targeting"/>
    <property type="evidence" value="ECO:0007669"/>
    <property type="project" value="UniProtKB-UniRule"/>
</dbReference>
<evidence type="ECO:0000256" key="8">
    <source>
        <dbReference type="ARBA" id="ARBA00023136"/>
    </source>
</evidence>
<dbReference type="Pfam" id="PF02355">
    <property type="entry name" value="SecD_SecF_C"/>
    <property type="match status" value="1"/>
</dbReference>
<keyword evidence="17" id="KW-1185">Reference proteome</keyword>
<proteinExistence type="inferred from homology"/>
<feature type="domain" description="SecDF P1 head subdomain" evidence="15">
    <location>
        <begin position="315"/>
        <end position="442"/>
    </location>
</feature>
<dbReference type="InterPro" id="IPR048631">
    <property type="entry name" value="SecD_1st"/>
</dbReference>
<dbReference type="InterPro" id="IPR055344">
    <property type="entry name" value="SecD_SecF_C_bact"/>
</dbReference>
<dbReference type="FunFam" id="3.30.1360.200:FF:000001">
    <property type="entry name" value="Protein translocase subunit SecD"/>
    <property type="match status" value="1"/>
</dbReference>
<dbReference type="InterPro" id="IPR005791">
    <property type="entry name" value="SecD"/>
</dbReference>
<evidence type="ECO:0000313" key="17">
    <source>
        <dbReference type="Proteomes" id="UP001205843"/>
    </source>
</evidence>
<evidence type="ECO:0000256" key="7">
    <source>
        <dbReference type="ARBA" id="ARBA00023010"/>
    </source>
</evidence>
<dbReference type="InterPro" id="IPR054384">
    <property type="entry name" value="SecDF_P1_head"/>
</dbReference>
<sequence>MNRYPLWKFAVLIVAIVLGTLYALPNLFGEDPAVQVTIERAEDTPDNVQQRALALLEESGVAVVTSQIEGDSVLFRLESDDDQLSAADTLRGEFGTGYTVALNLAPATPAWLTALHAQPMYLGLDLRGGVHFLMQVDMDEAVTQHMDGLATDFRNQLRQERIRFSSIEQDADDRQVVIRFRNAPEREQALGIFRENVRTIEPAMRPSFSQEERDGDFWLIAEVSDDAVSDIRSTALQQNMATLRNRVNQLGVAEPVIQRQGSDRIVVQLPGVQDTARAKAIIGATATLEFRMVHEDNDTWQGSGGSVPSDALRYETRDGQPIILERDVMLTGDTIRRAQSGLDSETNRPQVNITLRSDAGNRFNEATRQNVGRPMATVFIETRNEPQEVNGEIENVRVRTEEVINVANILEPLHTQFRITGLSSTSEARDLSLLLSAGSLRAPMDIIEERTVGPSLGQENIDQGLMAVTLGFLLVVAFMAFYYKVFGLIANMALFLNLVFIVAVLSLLQATLTLPGIAGIVLTVGMAVDANVLIFQRIREELFAGMKPREAIHAGYAKALSTIADANITTLLAALVLFIFGTGPIRGFAVTLSIGIASSMFTAIVGTRAVVYLLYERKSRLKHLPI</sequence>
<dbReference type="NCBIfam" id="TIGR00916">
    <property type="entry name" value="2A0604s01"/>
    <property type="match status" value="1"/>
</dbReference>
<keyword evidence="2 11" id="KW-0813">Transport</keyword>
<dbReference type="Gene3D" id="3.30.70.3400">
    <property type="match status" value="2"/>
</dbReference>
<dbReference type="PANTHER" id="PTHR30081:SF1">
    <property type="entry name" value="PROTEIN TRANSLOCASE SUBUNIT SECD"/>
    <property type="match status" value="1"/>
</dbReference>
<comment type="subunit">
    <text evidence="11">Forms a complex with SecF. Part of the essential Sec protein translocation apparatus which comprises SecA, SecYEG and auxiliary proteins SecDF-YajC and YidC.</text>
</comment>
<dbReference type="InterPro" id="IPR022646">
    <property type="entry name" value="SecD/SecF_CS"/>
</dbReference>
<evidence type="ECO:0000313" key="16">
    <source>
        <dbReference type="EMBL" id="MCP1676334.1"/>
    </source>
</evidence>
<dbReference type="FunFam" id="3.30.70.3400:FF:000003">
    <property type="entry name" value="Preprotein translocase subunit SecD"/>
    <property type="match status" value="1"/>
</dbReference>
<evidence type="ECO:0000256" key="1">
    <source>
        <dbReference type="ARBA" id="ARBA00004651"/>
    </source>
</evidence>
<evidence type="ECO:0000259" key="14">
    <source>
        <dbReference type="Pfam" id="PF21760"/>
    </source>
</evidence>
<dbReference type="InterPro" id="IPR048634">
    <property type="entry name" value="SecD_SecF_C"/>
</dbReference>
<dbReference type="InterPro" id="IPR022813">
    <property type="entry name" value="SecD/SecF_arch_bac"/>
</dbReference>
<dbReference type="GO" id="GO:0065002">
    <property type="term" value="P:intracellular protein transmembrane transport"/>
    <property type="evidence" value="ECO:0007669"/>
    <property type="project" value="UniProtKB-UniRule"/>
</dbReference>
<dbReference type="GO" id="GO:0005886">
    <property type="term" value="C:plasma membrane"/>
    <property type="evidence" value="ECO:0007669"/>
    <property type="project" value="UniProtKB-SubCell"/>
</dbReference>
<dbReference type="Pfam" id="PF22599">
    <property type="entry name" value="SecDF_P1_head"/>
    <property type="match status" value="1"/>
</dbReference>
<dbReference type="RefSeq" id="WP_253482161.1">
    <property type="nucleotide sequence ID" value="NZ_JALJXV010000009.1"/>
</dbReference>
<evidence type="ECO:0000256" key="4">
    <source>
        <dbReference type="ARBA" id="ARBA00022692"/>
    </source>
</evidence>
<keyword evidence="4 11" id="KW-0812">Transmembrane</keyword>
<dbReference type="Gene3D" id="1.20.1640.10">
    <property type="entry name" value="Multidrug efflux transporter AcrB transmembrane domain"/>
    <property type="match status" value="1"/>
</dbReference>
<reference evidence="16" key="1">
    <citation type="submission" date="2022-03" db="EMBL/GenBank/DDBJ databases">
        <title>Genomic Encyclopedia of Type Strains, Phase III (KMG-III): the genomes of soil and plant-associated and newly described type strains.</title>
        <authorList>
            <person name="Whitman W."/>
        </authorList>
    </citation>
    <scope>NUCLEOTIDE SEQUENCE</scope>
    <source>
        <strain evidence="16">ANL 6-2</strain>
    </source>
</reference>
<dbReference type="Gene3D" id="3.30.1360.200">
    <property type="match status" value="1"/>
</dbReference>
<organism evidence="16 17">
    <name type="scientific">Natronocella acetinitrilica</name>
    <dbReference type="NCBI Taxonomy" id="414046"/>
    <lineage>
        <taxon>Bacteria</taxon>
        <taxon>Pseudomonadati</taxon>
        <taxon>Pseudomonadota</taxon>
        <taxon>Gammaproteobacteria</taxon>
        <taxon>Chromatiales</taxon>
        <taxon>Ectothiorhodospiraceae</taxon>
        <taxon>Natronocella</taxon>
    </lineage>
</organism>
<comment type="caution">
    <text evidence="16">The sequence shown here is derived from an EMBL/GenBank/DDBJ whole genome shotgun (WGS) entry which is preliminary data.</text>
</comment>
<dbReference type="SUPFAM" id="SSF82866">
    <property type="entry name" value="Multidrug efflux transporter AcrB transmembrane domain"/>
    <property type="match status" value="1"/>
</dbReference>
<dbReference type="PRINTS" id="PR00702">
    <property type="entry name" value="ACRIFLAVINRP"/>
</dbReference>
<evidence type="ECO:0000259" key="12">
    <source>
        <dbReference type="Pfam" id="PF02355"/>
    </source>
</evidence>
<evidence type="ECO:0000259" key="15">
    <source>
        <dbReference type="Pfam" id="PF22599"/>
    </source>
</evidence>
<comment type="caution">
    <text evidence="11">Lacks conserved residue(s) required for the propagation of feature annotation.</text>
</comment>
<feature type="domain" description="Protein export membrane protein SecD/SecF C-terminal" evidence="12">
    <location>
        <begin position="444"/>
        <end position="614"/>
    </location>
</feature>
<name>A0AAE3G780_9GAMM</name>
<dbReference type="EMBL" id="JALJXV010000009">
    <property type="protein sequence ID" value="MCP1676334.1"/>
    <property type="molecule type" value="Genomic_DNA"/>
</dbReference>
<keyword evidence="7 11" id="KW-0811">Translocation</keyword>
<keyword evidence="3 11" id="KW-1003">Cell membrane</keyword>
<comment type="similarity">
    <text evidence="9 11">Belongs to the SecD/SecF family. SecD subfamily.</text>
</comment>
<evidence type="ECO:0000256" key="10">
    <source>
        <dbReference type="ARBA" id="ARBA00068220"/>
    </source>
</evidence>
<feature type="transmembrane region" description="Helical" evidence="11">
    <location>
        <begin position="556"/>
        <end position="580"/>
    </location>
</feature>
<keyword evidence="6 11" id="KW-1133">Transmembrane helix</keyword>
<evidence type="ECO:0000256" key="2">
    <source>
        <dbReference type="ARBA" id="ARBA00022448"/>
    </source>
</evidence>
<gene>
    <name evidence="11" type="primary">secD</name>
    <name evidence="16" type="ORF">J2T57_003495</name>
</gene>
<comment type="function">
    <text evidence="11">Part of the Sec protein translocase complex. Interacts with the SecYEG preprotein conducting channel. SecDF uses the proton motive force (PMF) to complete protein translocation after the ATP-dependent function of SecA.</text>
</comment>
<feature type="domain" description="SecD export protein N-terminal TM" evidence="13">
    <location>
        <begin position="1"/>
        <end position="102"/>
    </location>
</feature>
<feature type="transmembrane region" description="Helical" evidence="11">
    <location>
        <begin position="488"/>
        <end position="508"/>
    </location>
</feature>
<dbReference type="HAMAP" id="MF_01463_B">
    <property type="entry name" value="SecD_B"/>
    <property type="match status" value="1"/>
</dbReference>
<evidence type="ECO:0000256" key="6">
    <source>
        <dbReference type="ARBA" id="ARBA00022989"/>
    </source>
</evidence>
<keyword evidence="8 11" id="KW-0472">Membrane</keyword>
<dbReference type="GO" id="GO:0043952">
    <property type="term" value="P:protein transport by the Sec complex"/>
    <property type="evidence" value="ECO:0007669"/>
    <property type="project" value="UniProtKB-UniRule"/>
</dbReference>
<dbReference type="FunFam" id="1.20.1640.10:FF:000004">
    <property type="entry name" value="Protein translocase subunit SecD"/>
    <property type="match status" value="1"/>
</dbReference>
<dbReference type="Proteomes" id="UP001205843">
    <property type="component" value="Unassembled WGS sequence"/>
</dbReference>
<dbReference type="AlphaFoldDB" id="A0AAE3G780"/>